<protein>
    <submittedName>
        <fullName evidence="3">Gfo/Idh/MocA family oxidoreductase</fullName>
    </submittedName>
</protein>
<organism evidence="3 4">
    <name type="scientific">Chelativorans petroleitrophicus</name>
    <dbReference type="NCBI Taxonomy" id="2975484"/>
    <lineage>
        <taxon>Bacteria</taxon>
        <taxon>Pseudomonadati</taxon>
        <taxon>Pseudomonadota</taxon>
        <taxon>Alphaproteobacteria</taxon>
        <taxon>Hyphomicrobiales</taxon>
        <taxon>Phyllobacteriaceae</taxon>
        <taxon>Chelativorans</taxon>
    </lineage>
</organism>
<feature type="domain" description="Gfo/Idh/MocA-like oxidoreductase N-terminal" evidence="1">
    <location>
        <begin position="4"/>
        <end position="117"/>
    </location>
</feature>
<reference evidence="3" key="1">
    <citation type="submission" date="2022-08" db="EMBL/GenBank/DDBJ databases">
        <title>Chelativorans sichuanense sp. nov., a paraffin oil-degrading bacterium isolated from a mixture of oil-based drill cuttings and paddy soil.</title>
        <authorList>
            <person name="Yu J."/>
            <person name="Liu H."/>
            <person name="Chen Q."/>
        </authorList>
    </citation>
    <scope>NUCLEOTIDE SEQUENCE</scope>
    <source>
        <strain evidence="3">SCAU 2101</strain>
    </source>
</reference>
<dbReference type="SUPFAM" id="SSF55347">
    <property type="entry name" value="Glyceraldehyde-3-phosphate dehydrogenase-like, C-terminal domain"/>
    <property type="match status" value="1"/>
</dbReference>
<proteinExistence type="predicted"/>
<comment type="caution">
    <text evidence="3">The sequence shown here is derived from an EMBL/GenBank/DDBJ whole genome shotgun (WGS) entry which is preliminary data.</text>
</comment>
<dbReference type="InterPro" id="IPR036291">
    <property type="entry name" value="NAD(P)-bd_dom_sf"/>
</dbReference>
<dbReference type="Proteomes" id="UP001149009">
    <property type="component" value="Unassembled WGS sequence"/>
</dbReference>
<dbReference type="Gene3D" id="3.30.360.10">
    <property type="entry name" value="Dihydrodipicolinate Reductase, domain 2"/>
    <property type="match status" value="1"/>
</dbReference>
<dbReference type="InterPro" id="IPR051317">
    <property type="entry name" value="Gfo/Idh/MocA_oxidoreduct"/>
</dbReference>
<dbReference type="RefSeq" id="WP_261515243.1">
    <property type="nucleotide sequence ID" value="NZ_JAODNV010000009.1"/>
</dbReference>
<evidence type="ECO:0000313" key="3">
    <source>
        <dbReference type="EMBL" id="MCT8990372.1"/>
    </source>
</evidence>
<dbReference type="InterPro" id="IPR000683">
    <property type="entry name" value="Gfo/Idh/MocA-like_OxRdtase_N"/>
</dbReference>
<dbReference type="Gene3D" id="3.40.50.720">
    <property type="entry name" value="NAD(P)-binding Rossmann-like Domain"/>
    <property type="match status" value="1"/>
</dbReference>
<name>A0A9X2X6U7_9HYPH</name>
<evidence type="ECO:0000259" key="1">
    <source>
        <dbReference type="Pfam" id="PF01408"/>
    </source>
</evidence>
<dbReference type="SUPFAM" id="SSF51735">
    <property type="entry name" value="NAD(P)-binding Rossmann-fold domains"/>
    <property type="match status" value="1"/>
</dbReference>
<dbReference type="Pfam" id="PF22725">
    <property type="entry name" value="GFO_IDH_MocA_C3"/>
    <property type="match status" value="1"/>
</dbReference>
<sequence>MTLRIALLGVEHYHANFWTKAFLEKGGVALAGVWDANPEIALAFAEKYTLPLWRDAEALVDESDAVAICSATADHRQLVEIAARFGRPILCEKPLGVSLEDCAAIADIVARSGVPFMQSFPKRFDPVNREIADLLAREALGRVTMCRIRHGHNHGLDPAFRKQWFVDPVRSGGGTLLDEGIHAADFLRFLFGEPESVFAATSSAALGLPVEDTALATFRYESGMLAEVATSWCFAAADTSIEIYGTEGTILLSGVDIASRPARESGFLRIFTHRDGWSQSGMIPHFKTGIFHEHVAWAFVDALQADKPMSVTLADGHRACAMIEAAYRSAKSGRAEDIHFPPAAEQVEKENLC</sequence>
<evidence type="ECO:0000313" key="4">
    <source>
        <dbReference type="Proteomes" id="UP001149009"/>
    </source>
</evidence>
<dbReference type="InterPro" id="IPR055170">
    <property type="entry name" value="GFO_IDH_MocA-like_dom"/>
</dbReference>
<feature type="domain" description="GFO/IDH/MocA-like oxidoreductase" evidence="2">
    <location>
        <begin position="129"/>
        <end position="250"/>
    </location>
</feature>
<gene>
    <name evidence="3" type="ORF">NYR54_08710</name>
</gene>
<keyword evidence="4" id="KW-1185">Reference proteome</keyword>
<evidence type="ECO:0000259" key="2">
    <source>
        <dbReference type="Pfam" id="PF22725"/>
    </source>
</evidence>
<dbReference type="PANTHER" id="PTHR43708:SF8">
    <property type="entry name" value="OXIDOREDUCTASE"/>
    <property type="match status" value="1"/>
</dbReference>
<dbReference type="GO" id="GO:0000166">
    <property type="term" value="F:nucleotide binding"/>
    <property type="evidence" value="ECO:0007669"/>
    <property type="project" value="InterPro"/>
</dbReference>
<dbReference type="Pfam" id="PF01408">
    <property type="entry name" value="GFO_IDH_MocA"/>
    <property type="match status" value="1"/>
</dbReference>
<dbReference type="AlphaFoldDB" id="A0A9X2X6U7"/>
<accession>A0A9X2X6U7</accession>
<dbReference type="PANTHER" id="PTHR43708">
    <property type="entry name" value="CONSERVED EXPRESSED OXIDOREDUCTASE (EUROFUNG)"/>
    <property type="match status" value="1"/>
</dbReference>
<dbReference type="EMBL" id="JAODNV010000009">
    <property type="protein sequence ID" value="MCT8990372.1"/>
    <property type="molecule type" value="Genomic_DNA"/>
</dbReference>